<dbReference type="Pfam" id="PF06568">
    <property type="entry name" value="YjiS-like"/>
    <property type="match status" value="1"/>
</dbReference>
<dbReference type="RefSeq" id="WP_418159121.1">
    <property type="nucleotide sequence ID" value="NZ_JBBLZC010000007.1"/>
</dbReference>
<proteinExistence type="predicted"/>
<name>A0ABU8XQE5_9PROT</name>
<evidence type="ECO:0000313" key="3">
    <source>
        <dbReference type="Proteomes" id="UP001375743"/>
    </source>
</evidence>
<evidence type="ECO:0000313" key="2">
    <source>
        <dbReference type="EMBL" id="MEK0083276.1"/>
    </source>
</evidence>
<sequence length="88" mass="9798">MDLLHRLYGRLIRFLHERETYRALARLDDRELADLGLHRADLRAIARDAARAGRLDVFDWVATTRGGQAGTEGPASRLVGFGLGLRAA</sequence>
<dbReference type="EMBL" id="JBBLZC010000007">
    <property type="protein sequence ID" value="MEK0083276.1"/>
    <property type="molecule type" value="Genomic_DNA"/>
</dbReference>
<reference evidence="2 3" key="1">
    <citation type="submission" date="2024-01" db="EMBL/GenBank/DDBJ databases">
        <title>Multi-omics insights into the function and evolution of sodium benzoate biodegradation pathways in Benzoatithermus flavus gen. nov., sp. nov. from hot spring.</title>
        <authorList>
            <person name="Hu C.-J."/>
            <person name="Li W.-J."/>
        </authorList>
    </citation>
    <scope>NUCLEOTIDE SEQUENCE [LARGE SCALE GENOMIC DNA]</scope>
    <source>
        <strain evidence="2 3">SYSU G07066</strain>
    </source>
</reference>
<dbReference type="InterPro" id="IPR009506">
    <property type="entry name" value="YjiS-like"/>
</dbReference>
<accession>A0ABU8XQE5</accession>
<dbReference type="Proteomes" id="UP001375743">
    <property type="component" value="Unassembled WGS sequence"/>
</dbReference>
<comment type="caution">
    <text evidence="2">The sequence shown here is derived from an EMBL/GenBank/DDBJ whole genome shotgun (WGS) entry which is preliminary data.</text>
</comment>
<protein>
    <submittedName>
        <fullName evidence="2">DUF1127 domain-containing protein</fullName>
    </submittedName>
</protein>
<gene>
    <name evidence="2" type="ORF">U1T56_08930</name>
</gene>
<keyword evidence="3" id="KW-1185">Reference proteome</keyword>
<evidence type="ECO:0000259" key="1">
    <source>
        <dbReference type="Pfam" id="PF06568"/>
    </source>
</evidence>
<feature type="domain" description="YjiS-like" evidence="1">
    <location>
        <begin position="11"/>
        <end position="43"/>
    </location>
</feature>
<organism evidence="2 3">
    <name type="scientific">Benzoatithermus flavus</name>
    <dbReference type="NCBI Taxonomy" id="3108223"/>
    <lineage>
        <taxon>Bacteria</taxon>
        <taxon>Pseudomonadati</taxon>
        <taxon>Pseudomonadota</taxon>
        <taxon>Alphaproteobacteria</taxon>
        <taxon>Geminicoccales</taxon>
        <taxon>Geminicoccaceae</taxon>
        <taxon>Benzoatithermus</taxon>
    </lineage>
</organism>